<dbReference type="GO" id="GO:0022857">
    <property type="term" value="F:transmembrane transporter activity"/>
    <property type="evidence" value="ECO:0007669"/>
    <property type="project" value="InterPro"/>
</dbReference>
<keyword evidence="6 7" id="KW-0472">Membrane</keyword>
<evidence type="ECO:0000313" key="10">
    <source>
        <dbReference type="Proteomes" id="UP000254337"/>
    </source>
</evidence>
<comment type="subcellular location">
    <subcellularLocation>
        <location evidence="1">Cell membrane</location>
        <topology evidence="1">Multi-pass membrane protein</topology>
    </subcellularLocation>
</comment>
<dbReference type="InterPro" id="IPR020846">
    <property type="entry name" value="MFS_dom"/>
</dbReference>
<dbReference type="Pfam" id="PF07690">
    <property type="entry name" value="MFS_1"/>
    <property type="match status" value="1"/>
</dbReference>
<evidence type="ECO:0000256" key="1">
    <source>
        <dbReference type="ARBA" id="ARBA00004651"/>
    </source>
</evidence>
<evidence type="ECO:0000256" key="6">
    <source>
        <dbReference type="ARBA" id="ARBA00023136"/>
    </source>
</evidence>
<feature type="transmembrane region" description="Helical" evidence="7">
    <location>
        <begin position="246"/>
        <end position="264"/>
    </location>
</feature>
<dbReference type="PROSITE" id="PS50850">
    <property type="entry name" value="MFS"/>
    <property type="match status" value="1"/>
</dbReference>
<dbReference type="PANTHER" id="PTHR42718:SF46">
    <property type="entry name" value="BLR6921 PROTEIN"/>
    <property type="match status" value="1"/>
</dbReference>
<name>A0A346AYM0_9FIRM</name>
<feature type="domain" description="Major facilitator superfamily (MFS) profile" evidence="8">
    <location>
        <begin position="7"/>
        <end position="445"/>
    </location>
</feature>
<evidence type="ECO:0000259" key="8">
    <source>
        <dbReference type="PROSITE" id="PS50850"/>
    </source>
</evidence>
<evidence type="ECO:0000256" key="7">
    <source>
        <dbReference type="SAM" id="Phobius"/>
    </source>
</evidence>
<evidence type="ECO:0000256" key="2">
    <source>
        <dbReference type="ARBA" id="ARBA00022448"/>
    </source>
</evidence>
<dbReference type="Proteomes" id="UP000254337">
    <property type="component" value="Chromosome"/>
</dbReference>
<feature type="transmembrane region" description="Helical" evidence="7">
    <location>
        <begin position="159"/>
        <end position="177"/>
    </location>
</feature>
<feature type="transmembrane region" description="Helical" evidence="7">
    <location>
        <begin position="98"/>
        <end position="119"/>
    </location>
</feature>
<proteinExistence type="predicted"/>
<feature type="transmembrane region" description="Helical" evidence="7">
    <location>
        <begin position="276"/>
        <end position="303"/>
    </location>
</feature>
<dbReference type="OrthoDB" id="102502at2"/>
<keyword evidence="10" id="KW-1185">Reference proteome</keyword>
<feature type="transmembrane region" description="Helical" evidence="7">
    <location>
        <begin position="189"/>
        <end position="211"/>
    </location>
</feature>
<evidence type="ECO:0000256" key="3">
    <source>
        <dbReference type="ARBA" id="ARBA00022475"/>
    </source>
</evidence>
<evidence type="ECO:0000256" key="5">
    <source>
        <dbReference type="ARBA" id="ARBA00022989"/>
    </source>
</evidence>
<feature type="transmembrane region" description="Helical" evidence="7">
    <location>
        <begin position="343"/>
        <end position="361"/>
    </location>
</feature>
<keyword evidence="4 7" id="KW-0812">Transmembrane</keyword>
<dbReference type="EMBL" id="CP029462">
    <property type="protein sequence ID" value="AXL20963.1"/>
    <property type="molecule type" value="Genomic_DNA"/>
</dbReference>
<feature type="transmembrane region" description="Helical" evidence="7">
    <location>
        <begin position="43"/>
        <end position="61"/>
    </location>
</feature>
<feature type="transmembrane region" description="Helical" evidence="7">
    <location>
        <begin position="315"/>
        <end position="337"/>
    </location>
</feature>
<dbReference type="PRINTS" id="PR01036">
    <property type="entry name" value="TCRTETB"/>
</dbReference>
<accession>A0A346AYM0</accession>
<sequence length="445" mass="46848">MTMEKHIFYSVCIISFAGSFLSTAVNIAIPVMSHEFGLTPDKLSWVVTAFLIPTAACLLPMGKVSDIYGRRKTYAAALLAFAFTTAAAALAATLPVLVAIRALQGIALSAVYVSYMPLLLATTDEDCQGRILGICVGLTYLGLSLGPVAGGLLTEYAGWRSIFLLSAAMASAAYLFIRPVRQEWYASGAPFVNAVSSALSIAGIVLFLWGISSYAETNLPLWAGLFLLLAFILHESRSYHPLLPLYIFRSVSFSMSNLAAFIQYSATYAMSFLLSLYLQVLTGLSPAVSGLILLVQPIIMALLSPKAGALSDAYGPMPIATAGLALTTLGLACFAIWPDPSVASVAAFLVLIGTGSALFGAPNNSAIMSAVKPAYHGVASSMLALARNLGQASSMAVVTLILSQHTAATTLYADAVRAALRQSYTLFAVLCLCSVFASLARGKKK</sequence>
<dbReference type="CDD" id="cd17321">
    <property type="entry name" value="MFS_MMR_MDR_like"/>
    <property type="match status" value="1"/>
</dbReference>
<feature type="transmembrane region" description="Helical" evidence="7">
    <location>
        <begin position="73"/>
        <end position="92"/>
    </location>
</feature>
<dbReference type="RefSeq" id="WP_107196483.1">
    <property type="nucleotide sequence ID" value="NZ_PSNP01000031.1"/>
</dbReference>
<dbReference type="InterPro" id="IPR005829">
    <property type="entry name" value="Sugar_transporter_CS"/>
</dbReference>
<evidence type="ECO:0000256" key="4">
    <source>
        <dbReference type="ARBA" id="ARBA00022692"/>
    </source>
</evidence>
<keyword evidence="2" id="KW-0813">Transport</keyword>
<evidence type="ECO:0000313" key="9">
    <source>
        <dbReference type="EMBL" id="AXL20963.1"/>
    </source>
</evidence>
<feature type="transmembrane region" description="Helical" evidence="7">
    <location>
        <begin position="131"/>
        <end position="153"/>
    </location>
</feature>
<gene>
    <name evidence="9" type="ORF">DKB62_04950</name>
</gene>
<dbReference type="Gene3D" id="1.20.1250.20">
    <property type="entry name" value="MFS general substrate transporter like domains"/>
    <property type="match status" value="1"/>
</dbReference>
<dbReference type="AlphaFoldDB" id="A0A346AYM0"/>
<dbReference type="SUPFAM" id="SSF103473">
    <property type="entry name" value="MFS general substrate transporter"/>
    <property type="match status" value="1"/>
</dbReference>
<feature type="transmembrane region" description="Helical" evidence="7">
    <location>
        <begin position="7"/>
        <end position="31"/>
    </location>
</feature>
<organism evidence="9 10">
    <name type="scientific">Megasphaera stantonii</name>
    <dbReference type="NCBI Taxonomy" id="2144175"/>
    <lineage>
        <taxon>Bacteria</taxon>
        <taxon>Bacillati</taxon>
        <taxon>Bacillota</taxon>
        <taxon>Negativicutes</taxon>
        <taxon>Veillonellales</taxon>
        <taxon>Veillonellaceae</taxon>
        <taxon>Megasphaera</taxon>
    </lineage>
</organism>
<keyword evidence="5 7" id="KW-1133">Transmembrane helix</keyword>
<dbReference type="InterPro" id="IPR036259">
    <property type="entry name" value="MFS_trans_sf"/>
</dbReference>
<dbReference type="InterPro" id="IPR011701">
    <property type="entry name" value="MFS"/>
</dbReference>
<reference evidence="9 10" key="1">
    <citation type="submission" date="2018-05" db="EMBL/GenBank/DDBJ databases">
        <title>Complete genome sequence of Megasphaera sp. AJH120T, isolated from the ceca of a chicken.</title>
        <authorList>
            <person name="Maki J."/>
            <person name="Looft T."/>
        </authorList>
    </citation>
    <scope>NUCLEOTIDE SEQUENCE [LARGE SCALE GENOMIC DNA]</scope>
    <source>
        <strain evidence="9 10">AJH120</strain>
    </source>
</reference>
<dbReference type="PANTHER" id="PTHR42718">
    <property type="entry name" value="MAJOR FACILITATOR SUPERFAMILY MULTIDRUG TRANSPORTER MFSC"/>
    <property type="match status" value="1"/>
</dbReference>
<protein>
    <submittedName>
        <fullName evidence="9">MFS transporter</fullName>
    </submittedName>
</protein>
<keyword evidence="3" id="KW-1003">Cell membrane</keyword>
<dbReference type="Gene3D" id="1.20.1720.10">
    <property type="entry name" value="Multidrug resistance protein D"/>
    <property type="match status" value="1"/>
</dbReference>
<dbReference type="KEGG" id="meg:DKB62_04950"/>
<dbReference type="GO" id="GO:0005886">
    <property type="term" value="C:plasma membrane"/>
    <property type="evidence" value="ECO:0007669"/>
    <property type="project" value="UniProtKB-SubCell"/>
</dbReference>
<feature type="transmembrane region" description="Helical" evidence="7">
    <location>
        <begin position="422"/>
        <end position="440"/>
    </location>
</feature>
<dbReference type="PROSITE" id="PS00216">
    <property type="entry name" value="SUGAR_TRANSPORT_1"/>
    <property type="match status" value="1"/>
</dbReference>